<dbReference type="PROSITE" id="PS00107">
    <property type="entry name" value="PROTEIN_KINASE_ATP"/>
    <property type="match status" value="1"/>
</dbReference>
<dbReference type="InterPro" id="IPR000719">
    <property type="entry name" value="Prot_kinase_dom"/>
</dbReference>
<dbReference type="InterPro" id="IPR013761">
    <property type="entry name" value="SAM/pointed_sf"/>
</dbReference>
<dbReference type="Pfam" id="PF20713">
    <property type="entry name" value="DUF6826"/>
    <property type="match status" value="1"/>
</dbReference>
<dbReference type="Gene3D" id="1.10.150.50">
    <property type="entry name" value="Transcription Factor, Ets-1"/>
    <property type="match status" value="1"/>
</dbReference>
<evidence type="ECO:0000256" key="1">
    <source>
        <dbReference type="PROSITE-ProRule" id="PRU10141"/>
    </source>
</evidence>
<dbReference type="GO" id="GO:0005634">
    <property type="term" value="C:nucleus"/>
    <property type="evidence" value="ECO:0007669"/>
    <property type="project" value="TreeGrafter"/>
</dbReference>
<dbReference type="Pfam" id="PF00069">
    <property type="entry name" value="Pkinase"/>
    <property type="match status" value="1"/>
</dbReference>
<name>A0A9N8YUM7_9GLOM</name>
<feature type="binding site" evidence="1">
    <location>
        <position position="356"/>
    </location>
    <ligand>
        <name>ATP</name>
        <dbReference type="ChEBI" id="CHEBI:30616"/>
    </ligand>
</feature>
<organism evidence="3 4">
    <name type="scientific">Funneliformis caledonium</name>
    <dbReference type="NCBI Taxonomy" id="1117310"/>
    <lineage>
        <taxon>Eukaryota</taxon>
        <taxon>Fungi</taxon>
        <taxon>Fungi incertae sedis</taxon>
        <taxon>Mucoromycota</taxon>
        <taxon>Glomeromycotina</taxon>
        <taxon>Glomeromycetes</taxon>
        <taxon>Glomerales</taxon>
        <taxon>Glomeraceae</taxon>
        <taxon>Funneliformis</taxon>
    </lineage>
</organism>
<dbReference type="PROSITE" id="PS50011">
    <property type="entry name" value="PROTEIN_KINASE_DOM"/>
    <property type="match status" value="1"/>
</dbReference>
<dbReference type="OrthoDB" id="2353287at2759"/>
<dbReference type="SUPFAM" id="SSF56112">
    <property type="entry name" value="Protein kinase-like (PK-like)"/>
    <property type="match status" value="1"/>
</dbReference>
<dbReference type="Gene3D" id="1.10.510.10">
    <property type="entry name" value="Transferase(Phosphotransferase) domain 1"/>
    <property type="match status" value="1"/>
</dbReference>
<protein>
    <submittedName>
        <fullName evidence="3">13258_t:CDS:1</fullName>
    </submittedName>
</protein>
<sequence>MSSEVKKLNTPEKLSDTITVSQEVDGSTFLDFTATDFERWGIPGGPAKRIEKLIKDIQGATHQPTSVENLTLDLGQLSLSGGTSNTSTTFSNLFSGLVRTVEENSKQIGLLIQIEQARNRGPILGEYEIGGSVTRANVYKNTIFENVDQEYYLVETNSYLKTAVQRWFNNLMSQFGSRWGDFVAKGTHDVGYLNGLMPDLSVFKTEDVADNACIPMLVKTILELKVQKRSTGFSNEEKGQIVDYLRVLTRQQPLRKLFAIFLSDGAYFYVMSFNRNINQYQEFKTNFRIGLRLFYTLILRGSDYVRAFGSRSVNFRSQISSTRTKLIGIRLEEFLGEGSSANVYRIRWNDRPAVIKTISDPNVLKREVEMLRFLNGSNIQNIPEYVAHDDKNIIIYPVCKRVDKRFQASHARGLLQVLERIHSLKIYHRDVRPSNIMLNTENNSLTLIDWGSAVRDPTGEVIYERTSTYASPAILNNDMGPYNPQPADDLHSFVRTIYVLLNPLKKPKNLKSNEDIMNYWNLQLNGRPFWNDMLTAADDEYQLFSLLSSYVKHLMA</sequence>
<feature type="domain" description="Protein kinase" evidence="2">
    <location>
        <begin position="329"/>
        <end position="556"/>
    </location>
</feature>
<evidence type="ECO:0000259" key="2">
    <source>
        <dbReference type="PROSITE" id="PS50011"/>
    </source>
</evidence>
<keyword evidence="1" id="KW-0547">Nucleotide-binding</keyword>
<dbReference type="PANTHER" id="PTHR44167:SF30">
    <property type="entry name" value="PHOSPHORYLASE KINASE"/>
    <property type="match status" value="1"/>
</dbReference>
<dbReference type="GO" id="GO:0005524">
    <property type="term" value="F:ATP binding"/>
    <property type="evidence" value="ECO:0007669"/>
    <property type="project" value="UniProtKB-UniRule"/>
</dbReference>
<dbReference type="InterPro" id="IPR011009">
    <property type="entry name" value="Kinase-like_dom_sf"/>
</dbReference>
<dbReference type="PANTHER" id="PTHR44167">
    <property type="entry name" value="OVARIAN-SPECIFIC SERINE/THREONINE-PROTEIN KINASE LOK-RELATED"/>
    <property type="match status" value="1"/>
</dbReference>
<reference evidence="3" key="1">
    <citation type="submission" date="2021-06" db="EMBL/GenBank/DDBJ databases">
        <authorList>
            <person name="Kallberg Y."/>
            <person name="Tangrot J."/>
            <person name="Rosling A."/>
        </authorList>
    </citation>
    <scope>NUCLEOTIDE SEQUENCE</scope>
    <source>
        <strain evidence="3">UK204</strain>
    </source>
</reference>
<dbReference type="PROSITE" id="PS00109">
    <property type="entry name" value="PROTEIN_KINASE_TYR"/>
    <property type="match status" value="1"/>
</dbReference>
<dbReference type="EMBL" id="CAJVPQ010000145">
    <property type="protein sequence ID" value="CAG8450475.1"/>
    <property type="molecule type" value="Genomic_DNA"/>
</dbReference>
<dbReference type="GO" id="GO:0004674">
    <property type="term" value="F:protein serine/threonine kinase activity"/>
    <property type="evidence" value="ECO:0007669"/>
    <property type="project" value="TreeGrafter"/>
</dbReference>
<dbReference type="Proteomes" id="UP000789570">
    <property type="component" value="Unassembled WGS sequence"/>
</dbReference>
<evidence type="ECO:0000313" key="4">
    <source>
        <dbReference type="Proteomes" id="UP000789570"/>
    </source>
</evidence>
<keyword evidence="4" id="KW-1185">Reference proteome</keyword>
<proteinExistence type="predicted"/>
<dbReference type="SMART" id="SM00220">
    <property type="entry name" value="S_TKc"/>
    <property type="match status" value="1"/>
</dbReference>
<accession>A0A9N8YUM7</accession>
<evidence type="ECO:0000313" key="3">
    <source>
        <dbReference type="EMBL" id="CAG8450475.1"/>
    </source>
</evidence>
<dbReference type="AlphaFoldDB" id="A0A9N8YUM7"/>
<dbReference type="InterPro" id="IPR049229">
    <property type="entry name" value="DUF6826"/>
</dbReference>
<comment type="caution">
    <text evidence="3">The sequence shown here is derived from an EMBL/GenBank/DDBJ whole genome shotgun (WGS) entry which is preliminary data.</text>
</comment>
<keyword evidence="1" id="KW-0067">ATP-binding</keyword>
<dbReference type="InterPro" id="IPR017441">
    <property type="entry name" value="Protein_kinase_ATP_BS"/>
</dbReference>
<gene>
    <name evidence="3" type="ORF">FCALED_LOCUS1196</name>
</gene>
<dbReference type="GO" id="GO:0044773">
    <property type="term" value="P:mitotic DNA damage checkpoint signaling"/>
    <property type="evidence" value="ECO:0007669"/>
    <property type="project" value="TreeGrafter"/>
</dbReference>
<dbReference type="InterPro" id="IPR008266">
    <property type="entry name" value="Tyr_kinase_AS"/>
</dbReference>